<proteinExistence type="predicted"/>
<dbReference type="Proteomes" id="UP001163603">
    <property type="component" value="Chromosome 14"/>
</dbReference>
<gene>
    <name evidence="1" type="ORF">Pint_33638</name>
</gene>
<evidence type="ECO:0000313" key="2">
    <source>
        <dbReference type="Proteomes" id="UP001163603"/>
    </source>
</evidence>
<sequence length="151" mass="17136">MGKERQYWLLKTEPGEWSWDDQAANGGLTKWDGVKNSQAQKHMKSMKLNDLCFFYHSGARARCVVGVVTVSQEWYKTDGEGEGVVDVKEVGTMRRMVDLKEMKKDDGLKGWGLFRQPRLSVVPVPEGVWERVCDLGGGFHGDGREEEELVE</sequence>
<dbReference type="EMBL" id="CM047749">
    <property type="protein sequence ID" value="KAJ0010896.1"/>
    <property type="molecule type" value="Genomic_DNA"/>
</dbReference>
<keyword evidence="2" id="KW-1185">Reference proteome</keyword>
<name>A0ACC0X7R5_9ROSI</name>
<comment type="caution">
    <text evidence="1">The sequence shown here is derived from an EMBL/GenBank/DDBJ whole genome shotgun (WGS) entry which is preliminary data.</text>
</comment>
<organism evidence="1 2">
    <name type="scientific">Pistacia integerrima</name>
    <dbReference type="NCBI Taxonomy" id="434235"/>
    <lineage>
        <taxon>Eukaryota</taxon>
        <taxon>Viridiplantae</taxon>
        <taxon>Streptophyta</taxon>
        <taxon>Embryophyta</taxon>
        <taxon>Tracheophyta</taxon>
        <taxon>Spermatophyta</taxon>
        <taxon>Magnoliopsida</taxon>
        <taxon>eudicotyledons</taxon>
        <taxon>Gunneridae</taxon>
        <taxon>Pentapetalae</taxon>
        <taxon>rosids</taxon>
        <taxon>malvids</taxon>
        <taxon>Sapindales</taxon>
        <taxon>Anacardiaceae</taxon>
        <taxon>Pistacia</taxon>
    </lineage>
</organism>
<protein>
    <submittedName>
        <fullName evidence="1">Uncharacterized protein</fullName>
    </submittedName>
</protein>
<accession>A0ACC0X7R5</accession>
<evidence type="ECO:0000313" key="1">
    <source>
        <dbReference type="EMBL" id="KAJ0010896.1"/>
    </source>
</evidence>
<reference evidence="2" key="1">
    <citation type="journal article" date="2023" name="G3 (Bethesda)">
        <title>Genome assembly and association tests identify interacting loci associated with vigor, precocity, and sex in interspecific pistachio rootstocks.</title>
        <authorList>
            <person name="Palmer W."/>
            <person name="Jacygrad E."/>
            <person name="Sagayaradj S."/>
            <person name="Cavanaugh K."/>
            <person name="Han R."/>
            <person name="Bertier L."/>
            <person name="Beede B."/>
            <person name="Kafkas S."/>
            <person name="Golino D."/>
            <person name="Preece J."/>
            <person name="Michelmore R."/>
        </authorList>
    </citation>
    <scope>NUCLEOTIDE SEQUENCE [LARGE SCALE GENOMIC DNA]</scope>
</reference>